<dbReference type="PROSITE" id="PS51257">
    <property type="entry name" value="PROKAR_LIPOPROTEIN"/>
    <property type="match status" value="1"/>
</dbReference>
<evidence type="ECO:0008006" key="4">
    <source>
        <dbReference type="Google" id="ProtNLM"/>
    </source>
</evidence>
<dbReference type="PATRIC" id="fig|1217710.3.peg.3285"/>
<evidence type="ECO:0000256" key="1">
    <source>
        <dbReference type="SAM" id="SignalP"/>
    </source>
</evidence>
<name>N8WLD6_9GAMM</name>
<dbReference type="AlphaFoldDB" id="N8WLD6"/>
<evidence type="ECO:0000313" key="2">
    <source>
        <dbReference type="EMBL" id="ENU97698.1"/>
    </source>
</evidence>
<dbReference type="Proteomes" id="UP000013070">
    <property type="component" value="Unassembled WGS sequence"/>
</dbReference>
<gene>
    <name evidence="2" type="ORF">F969_03417</name>
</gene>
<sequence>MKTKMKTITTALSLAVVVIMVTACGGAKSSTTVNTPPTNGGTTPTTLAYTYDKAKFNVVDNAAPTKQVRIEIADLDVQKNAYLQHSVQKIFKYIQDYQNGTITAEDLTNAGIAIQDPSPTFWLMLQLKLM</sequence>
<comment type="caution">
    <text evidence="2">The sequence shown here is derived from an EMBL/GenBank/DDBJ whole genome shotgun (WGS) entry which is preliminary data.</text>
</comment>
<organism evidence="2 3">
    <name type="scientific">Acinetobacter variabilis</name>
    <dbReference type="NCBI Taxonomy" id="70346"/>
    <lineage>
        <taxon>Bacteria</taxon>
        <taxon>Pseudomonadati</taxon>
        <taxon>Pseudomonadota</taxon>
        <taxon>Gammaproteobacteria</taxon>
        <taxon>Moraxellales</taxon>
        <taxon>Moraxellaceae</taxon>
        <taxon>Acinetobacter</taxon>
    </lineage>
</organism>
<keyword evidence="3" id="KW-1185">Reference proteome</keyword>
<reference evidence="2 3" key="1">
    <citation type="submission" date="2013-02" db="EMBL/GenBank/DDBJ databases">
        <title>The Genome Sequence of Acinetobacter sp. NIPH 899.</title>
        <authorList>
            <consortium name="The Broad Institute Genome Sequencing Platform"/>
            <consortium name="The Broad Institute Genome Sequencing Center for Infectious Disease"/>
            <person name="Cerqueira G."/>
            <person name="Feldgarden M."/>
            <person name="Courvalin P."/>
            <person name="Perichon B."/>
            <person name="Grillot-Courvalin C."/>
            <person name="Clermont D."/>
            <person name="Rocha E."/>
            <person name="Yoon E.-J."/>
            <person name="Nemec A."/>
            <person name="Walker B."/>
            <person name="Young S.K."/>
            <person name="Zeng Q."/>
            <person name="Gargeya S."/>
            <person name="Fitzgerald M."/>
            <person name="Haas B."/>
            <person name="Abouelleil A."/>
            <person name="Alvarado L."/>
            <person name="Arachchi H.M."/>
            <person name="Berlin A.M."/>
            <person name="Chapman S.B."/>
            <person name="Dewar J."/>
            <person name="Goldberg J."/>
            <person name="Griggs A."/>
            <person name="Gujja S."/>
            <person name="Hansen M."/>
            <person name="Howarth C."/>
            <person name="Imamovic A."/>
            <person name="Larimer J."/>
            <person name="McCowan C."/>
            <person name="Murphy C."/>
            <person name="Neiman D."/>
            <person name="Pearson M."/>
            <person name="Priest M."/>
            <person name="Roberts A."/>
            <person name="Saif S."/>
            <person name="Shea T."/>
            <person name="Sisk P."/>
            <person name="Sykes S."/>
            <person name="Wortman J."/>
            <person name="Nusbaum C."/>
            <person name="Birren B."/>
        </authorList>
    </citation>
    <scope>NUCLEOTIDE SEQUENCE [LARGE SCALE GENOMIC DNA]</scope>
    <source>
        <strain evidence="2 3">NIPH 899</strain>
    </source>
</reference>
<dbReference type="EMBL" id="APPE01000082">
    <property type="protein sequence ID" value="ENU97698.1"/>
    <property type="molecule type" value="Genomic_DNA"/>
</dbReference>
<proteinExistence type="predicted"/>
<keyword evidence="1" id="KW-0732">Signal</keyword>
<feature type="signal peptide" evidence="1">
    <location>
        <begin position="1"/>
        <end position="29"/>
    </location>
</feature>
<feature type="chain" id="PRO_5004135055" description="EF-hand domain-containing protein" evidence="1">
    <location>
        <begin position="30"/>
        <end position="130"/>
    </location>
</feature>
<protein>
    <recommendedName>
        <fullName evidence="4">EF-hand domain-containing protein</fullName>
    </recommendedName>
</protein>
<evidence type="ECO:0000313" key="3">
    <source>
        <dbReference type="Proteomes" id="UP000013070"/>
    </source>
</evidence>
<accession>N8WLD6</accession>
<dbReference type="HOGENOM" id="CLU_1933475_0_0_6"/>